<dbReference type="Pfam" id="PF07719">
    <property type="entry name" value="TPR_2"/>
    <property type="match status" value="1"/>
</dbReference>
<evidence type="ECO:0000256" key="8">
    <source>
        <dbReference type="ARBA" id="ARBA00023110"/>
    </source>
</evidence>
<dbReference type="PANTHER" id="PTHR46512">
    <property type="entry name" value="PEPTIDYLPROLYL ISOMERASE"/>
    <property type="match status" value="1"/>
</dbReference>
<keyword evidence="5" id="KW-0597">Phosphoprotein</keyword>
<feature type="region of interest" description="Disordered" evidence="11">
    <location>
        <begin position="713"/>
        <end position="735"/>
    </location>
</feature>
<feature type="compositionally biased region" description="Polar residues" evidence="11">
    <location>
        <begin position="713"/>
        <end position="725"/>
    </location>
</feature>
<dbReference type="PROSITE" id="PS50005">
    <property type="entry name" value="TPR"/>
    <property type="match status" value="1"/>
</dbReference>
<dbReference type="EC" id="5.2.1.8" evidence="3"/>
<evidence type="ECO:0000256" key="6">
    <source>
        <dbReference type="ARBA" id="ARBA00022737"/>
    </source>
</evidence>
<dbReference type="InterPro" id="IPR019734">
    <property type="entry name" value="TPR_rpt"/>
</dbReference>
<keyword evidence="9" id="KW-0413">Isomerase</keyword>
<dbReference type="SMART" id="SM00028">
    <property type="entry name" value="TPR"/>
    <property type="match status" value="2"/>
</dbReference>
<organism evidence="12">
    <name type="scientific">Chromera velia CCMP2878</name>
    <dbReference type="NCBI Taxonomy" id="1169474"/>
    <lineage>
        <taxon>Eukaryota</taxon>
        <taxon>Sar</taxon>
        <taxon>Alveolata</taxon>
        <taxon>Colpodellida</taxon>
        <taxon>Chromeraceae</taxon>
        <taxon>Chromera</taxon>
    </lineage>
</organism>
<dbReference type="Gene3D" id="1.25.40.10">
    <property type="entry name" value="Tetratricopeptide repeat domain"/>
    <property type="match status" value="1"/>
</dbReference>
<gene>
    <name evidence="12" type="ORF">Cvel_23715</name>
</gene>
<evidence type="ECO:0000256" key="7">
    <source>
        <dbReference type="ARBA" id="ARBA00022803"/>
    </source>
</evidence>
<feature type="region of interest" description="Disordered" evidence="11">
    <location>
        <begin position="207"/>
        <end position="227"/>
    </location>
</feature>
<evidence type="ECO:0000256" key="5">
    <source>
        <dbReference type="ARBA" id="ARBA00022553"/>
    </source>
</evidence>
<accession>A0A0G4GWR2</accession>
<feature type="compositionally biased region" description="Basic and acidic residues" evidence="11">
    <location>
        <begin position="805"/>
        <end position="819"/>
    </location>
</feature>
<proteinExistence type="predicted"/>
<keyword evidence="4" id="KW-0963">Cytoplasm</keyword>
<keyword evidence="7 10" id="KW-0802">TPR repeat</keyword>
<name>A0A0G4GWR2_9ALVE</name>
<feature type="compositionally biased region" description="Acidic residues" evidence="11">
    <location>
        <begin position="457"/>
        <end position="466"/>
    </location>
</feature>
<dbReference type="SUPFAM" id="SSF48452">
    <property type="entry name" value="TPR-like"/>
    <property type="match status" value="1"/>
</dbReference>
<dbReference type="EMBL" id="CDMZ01001632">
    <property type="protein sequence ID" value="CEM35420.1"/>
    <property type="molecule type" value="Genomic_DNA"/>
</dbReference>
<feature type="compositionally biased region" description="Basic and acidic residues" evidence="11">
    <location>
        <begin position="207"/>
        <end position="223"/>
    </location>
</feature>
<evidence type="ECO:0000313" key="12">
    <source>
        <dbReference type="EMBL" id="CEM35420.1"/>
    </source>
</evidence>
<comment type="catalytic activity">
    <reaction evidence="1">
        <text>[protein]-peptidylproline (omega=180) = [protein]-peptidylproline (omega=0)</text>
        <dbReference type="Rhea" id="RHEA:16237"/>
        <dbReference type="Rhea" id="RHEA-COMP:10747"/>
        <dbReference type="Rhea" id="RHEA-COMP:10748"/>
        <dbReference type="ChEBI" id="CHEBI:83833"/>
        <dbReference type="ChEBI" id="CHEBI:83834"/>
        <dbReference type="EC" id="5.2.1.8"/>
    </reaction>
</comment>
<feature type="region of interest" description="Disordered" evidence="11">
    <location>
        <begin position="451"/>
        <end position="471"/>
    </location>
</feature>
<evidence type="ECO:0000256" key="11">
    <source>
        <dbReference type="SAM" id="MobiDB-lite"/>
    </source>
</evidence>
<evidence type="ECO:0000256" key="9">
    <source>
        <dbReference type="ARBA" id="ARBA00023235"/>
    </source>
</evidence>
<evidence type="ECO:0000256" key="3">
    <source>
        <dbReference type="ARBA" id="ARBA00013194"/>
    </source>
</evidence>
<reference evidence="12" key="1">
    <citation type="submission" date="2014-11" db="EMBL/GenBank/DDBJ databases">
        <authorList>
            <person name="Otto D Thomas"/>
            <person name="Naeem Raeece"/>
        </authorList>
    </citation>
    <scope>NUCLEOTIDE SEQUENCE</scope>
</reference>
<dbReference type="InterPro" id="IPR011990">
    <property type="entry name" value="TPR-like_helical_dom_sf"/>
</dbReference>
<dbReference type="VEuPathDB" id="CryptoDB:Cvel_23715"/>
<comment type="subcellular location">
    <subcellularLocation>
        <location evidence="2">Cytoplasm</location>
    </subcellularLocation>
</comment>
<evidence type="ECO:0000256" key="1">
    <source>
        <dbReference type="ARBA" id="ARBA00000971"/>
    </source>
</evidence>
<feature type="repeat" description="TPR" evidence="10">
    <location>
        <begin position="111"/>
        <end position="144"/>
    </location>
</feature>
<evidence type="ECO:0000256" key="10">
    <source>
        <dbReference type="PROSITE-ProRule" id="PRU00339"/>
    </source>
</evidence>
<evidence type="ECO:0000256" key="2">
    <source>
        <dbReference type="ARBA" id="ARBA00004496"/>
    </source>
</evidence>
<dbReference type="GO" id="GO:0005737">
    <property type="term" value="C:cytoplasm"/>
    <property type="evidence" value="ECO:0007669"/>
    <property type="project" value="UniProtKB-SubCell"/>
</dbReference>
<sequence length="834" mass="93579">MSDGVDRRKETLEVLEDGLTGFASWVKAAREKGNVAFKKGDNEEAYRVYWACVYEAEIYNESLDADHLSEGGKNQLQLIFLNLAQASLKTWRLRDAAWAAKRSLELDYMSVKGWYRLGLACMHLSHYGTAAEAFVEVLQLDPSNAEARRHLRLCQVSRKSDKTERFEHSFTGALSKLLAAKSKLKTTTAQNMLESLLHQAQEKALVRPSVEARESRERQKGEGESEVVGDVVEEGEDFEIWTDETVEMFTSGLISEVILDPQETAEAPGPAWGLLPMAMKLFGDLDVRPFLDVLETYRENMDRYPDVFGLWMSADPGAKKYTDPEKVREENKLMPLPFHPYAVVRRIRGVRMGMARPWHNKWLPVLCEKRGLDPKKYCADNRTAWKQARYRSMFLVSCLNPVEVPTGRRGDVTSVYENFEEFIAEGFDNAALSLAAETMCVEEVRKKDIERRKKEGEEVEDSDDPGSDSFLEEKGGAAVWMTSRVSPEYFTEHEEMKDLLAALYMALEDDRRSRGGLKLCPNPRTMDILQSLLSSKFLPPNSGKNPPPASLARGLKDLRQFLRAAQQHTFWMLYSELKMRNDRETEETPAQDKVYTMMRIQSLLDQSIILEMAARVPLQLDEAALALSKRENGSGFFLPPFCWQDGCGGLTTPEGLMHMPFYQKDKGIAKAFTGKGNMRGILTLLETAHESVLQVWKRQGLVFYEGVVGGGTLSNPSTKSASSNGKGEETSERVIEICPADEGKARVVVRNEKGETMPLSELVREAGLSSCPQPISASVGKEKESGEATERDSEKVRDNEDESGEREGNEKSNEVEADGHLTTAEGEECAATAE</sequence>
<dbReference type="GO" id="GO:0003755">
    <property type="term" value="F:peptidyl-prolyl cis-trans isomerase activity"/>
    <property type="evidence" value="ECO:0007669"/>
    <property type="project" value="UniProtKB-EC"/>
</dbReference>
<dbReference type="InterPro" id="IPR013105">
    <property type="entry name" value="TPR_2"/>
</dbReference>
<keyword evidence="6" id="KW-0677">Repeat</keyword>
<keyword evidence="8" id="KW-0697">Rotamase</keyword>
<feature type="compositionally biased region" description="Basic and acidic residues" evidence="11">
    <location>
        <begin position="780"/>
        <end position="798"/>
    </location>
</feature>
<feature type="region of interest" description="Disordered" evidence="11">
    <location>
        <begin position="760"/>
        <end position="834"/>
    </location>
</feature>
<protein>
    <recommendedName>
        <fullName evidence="3">peptidylprolyl isomerase</fullName>
        <ecNumber evidence="3">5.2.1.8</ecNumber>
    </recommendedName>
</protein>
<dbReference type="PANTHER" id="PTHR46512:SF9">
    <property type="entry name" value="PEPTIDYLPROLYL ISOMERASE"/>
    <property type="match status" value="1"/>
</dbReference>
<feature type="compositionally biased region" description="Basic and acidic residues" evidence="11">
    <location>
        <begin position="726"/>
        <end position="735"/>
    </location>
</feature>
<evidence type="ECO:0000256" key="4">
    <source>
        <dbReference type="ARBA" id="ARBA00022490"/>
    </source>
</evidence>
<dbReference type="InterPro" id="IPR050754">
    <property type="entry name" value="FKBP4/5/8-like"/>
</dbReference>
<dbReference type="AlphaFoldDB" id="A0A0G4GWR2"/>